<sequence length="161" mass="18437">MTITEEQEFTLFRLRHDRFRRTRAHATTTSCWRSVISSVAFVAKDLDRGQAGNASGKYRCSTEGCQRMFEIYKELRKHLAVGPPLLLECAENESALVWFGILAMSLALGYVIYKAIMMRKKEQRDRKLLKEYIGKFPDEPAPPGHTAPLKGDVLHAMFKRS</sequence>
<reference evidence="2 3" key="1">
    <citation type="submission" date="2015-01" db="EMBL/GenBank/DDBJ databases">
        <title>Evolution of Trichinella species and genotypes.</title>
        <authorList>
            <person name="Korhonen P.K."/>
            <person name="Edoardo P."/>
            <person name="Giuseppe L.R."/>
            <person name="Gasser R.B."/>
        </authorList>
    </citation>
    <scope>NUCLEOTIDE SEQUENCE [LARGE SCALE GENOMIC DNA]</scope>
    <source>
        <strain evidence="2">ISS588</strain>
    </source>
</reference>
<dbReference type="AlphaFoldDB" id="A0A0V1IEC8"/>
<evidence type="ECO:0000313" key="2">
    <source>
        <dbReference type="EMBL" id="KRZ20944.1"/>
    </source>
</evidence>
<organism evidence="2 3">
    <name type="scientific">Trichinella pseudospiralis</name>
    <name type="common">Parasitic roundworm</name>
    <dbReference type="NCBI Taxonomy" id="6337"/>
    <lineage>
        <taxon>Eukaryota</taxon>
        <taxon>Metazoa</taxon>
        <taxon>Ecdysozoa</taxon>
        <taxon>Nematoda</taxon>
        <taxon>Enoplea</taxon>
        <taxon>Dorylaimia</taxon>
        <taxon>Trichinellida</taxon>
        <taxon>Trichinellidae</taxon>
        <taxon>Trichinella</taxon>
    </lineage>
</organism>
<evidence type="ECO:0000313" key="3">
    <source>
        <dbReference type="Proteomes" id="UP000054805"/>
    </source>
</evidence>
<dbReference type="Proteomes" id="UP000054805">
    <property type="component" value="Unassembled WGS sequence"/>
</dbReference>
<dbReference type="EMBL" id="JYDS01000223">
    <property type="protein sequence ID" value="KRZ20944.1"/>
    <property type="molecule type" value="Genomic_DNA"/>
</dbReference>
<proteinExistence type="predicted"/>
<protein>
    <submittedName>
        <fullName evidence="2">Uncharacterized protein</fullName>
    </submittedName>
</protein>
<name>A0A0V1IEC8_TRIPS</name>
<evidence type="ECO:0000256" key="1">
    <source>
        <dbReference type="SAM" id="Phobius"/>
    </source>
</evidence>
<keyword evidence="1" id="KW-1133">Transmembrane helix</keyword>
<keyword evidence="3" id="KW-1185">Reference proteome</keyword>
<feature type="transmembrane region" description="Helical" evidence="1">
    <location>
        <begin position="95"/>
        <end position="116"/>
    </location>
</feature>
<keyword evidence="1" id="KW-0812">Transmembrane</keyword>
<accession>A0A0V1IEC8</accession>
<gene>
    <name evidence="2" type="ORF">T4B_211</name>
</gene>
<comment type="caution">
    <text evidence="2">The sequence shown here is derived from an EMBL/GenBank/DDBJ whole genome shotgun (WGS) entry which is preliminary data.</text>
</comment>
<keyword evidence="1" id="KW-0472">Membrane</keyword>